<dbReference type="PANTHER" id="PTHR18964:SF149">
    <property type="entry name" value="BIFUNCTIONAL UDP-N-ACETYLGLUCOSAMINE 2-EPIMERASE_N-ACETYLMANNOSAMINE KINASE"/>
    <property type="match status" value="1"/>
</dbReference>
<comment type="similarity">
    <text evidence="1">Belongs to the ROK (NagC/XylR) family.</text>
</comment>
<dbReference type="Pfam" id="PF00480">
    <property type="entry name" value="ROK"/>
    <property type="match status" value="1"/>
</dbReference>
<dbReference type="InterPro" id="IPR043129">
    <property type="entry name" value="ATPase_NBD"/>
</dbReference>
<dbReference type="Proteomes" id="UP000759103">
    <property type="component" value="Unassembled WGS sequence"/>
</dbReference>
<reference evidence="2 3" key="1">
    <citation type="submission" date="2021-07" db="EMBL/GenBank/DDBJ databases">
        <title>Sphingomonas sp.</title>
        <authorList>
            <person name="Feng G."/>
            <person name="Li J."/>
            <person name="Pan M."/>
        </authorList>
    </citation>
    <scope>NUCLEOTIDE SEQUENCE [LARGE SCALE GENOMIC DNA]</scope>
    <source>
        <strain evidence="2 3">RRHST34</strain>
    </source>
</reference>
<name>A0ABS7BL14_9SPHN</name>
<dbReference type="Gene3D" id="3.30.420.40">
    <property type="match status" value="2"/>
</dbReference>
<keyword evidence="3" id="KW-1185">Reference proteome</keyword>
<sequence length="309" mass="31649">MTAYLAVDVGGSHIACARVRGGTVEGRRELKVTAPSSLAAVLPALEAHLVALRGSEPAAGVSIAFPGLVDPRSGRVVSTPAGKFEDAVGFDFAGWASERLGLPLMLEVDGRMALLGEHRYGALRDADDAVLLSLGTGIGSAALMQGAVVRGRSGHASVLGGHLTVAIDGPACLCGNLGCAEALASSWALPRLIAALPRRGALHDLAAPDLKAVFDLARDGDDGAATLRTACLAAWATAALNLVHAYDATRVLVTGGVAAAAEVVPFIQAHVRRHAWCLGEPPLVLRGTLGADAALLAATPLWESHRDQL</sequence>
<dbReference type="EMBL" id="JAHXZN010000001">
    <property type="protein sequence ID" value="MBW6530275.1"/>
    <property type="molecule type" value="Genomic_DNA"/>
</dbReference>
<dbReference type="PANTHER" id="PTHR18964">
    <property type="entry name" value="ROK (REPRESSOR, ORF, KINASE) FAMILY"/>
    <property type="match status" value="1"/>
</dbReference>
<dbReference type="RefSeq" id="WP_219747655.1">
    <property type="nucleotide sequence ID" value="NZ_JAHXZN010000001.1"/>
</dbReference>
<dbReference type="InterPro" id="IPR000600">
    <property type="entry name" value="ROK"/>
</dbReference>
<protein>
    <submittedName>
        <fullName evidence="2">ROK family protein</fullName>
    </submittedName>
</protein>
<evidence type="ECO:0000256" key="1">
    <source>
        <dbReference type="ARBA" id="ARBA00006479"/>
    </source>
</evidence>
<evidence type="ECO:0000313" key="2">
    <source>
        <dbReference type="EMBL" id="MBW6530275.1"/>
    </source>
</evidence>
<organism evidence="2 3">
    <name type="scientific">Sphingomonas citri</name>
    <dbReference type="NCBI Taxonomy" id="2862499"/>
    <lineage>
        <taxon>Bacteria</taxon>
        <taxon>Pseudomonadati</taxon>
        <taxon>Pseudomonadota</taxon>
        <taxon>Alphaproteobacteria</taxon>
        <taxon>Sphingomonadales</taxon>
        <taxon>Sphingomonadaceae</taxon>
        <taxon>Sphingomonas</taxon>
    </lineage>
</organism>
<evidence type="ECO:0000313" key="3">
    <source>
        <dbReference type="Proteomes" id="UP000759103"/>
    </source>
</evidence>
<dbReference type="SUPFAM" id="SSF53067">
    <property type="entry name" value="Actin-like ATPase domain"/>
    <property type="match status" value="1"/>
</dbReference>
<accession>A0ABS7BL14</accession>
<gene>
    <name evidence="2" type="ORF">KZ820_05955</name>
</gene>
<proteinExistence type="inferred from homology"/>
<comment type="caution">
    <text evidence="2">The sequence shown here is derived from an EMBL/GenBank/DDBJ whole genome shotgun (WGS) entry which is preliminary data.</text>
</comment>